<sequence>MAPGFQYWVSCPGHFIIIPPIFGNLKLETGNWKLETGNWKFNII</sequence>
<dbReference type="AlphaFoldDB" id="A0A975GRD0"/>
<reference evidence="1" key="1">
    <citation type="journal article" date="2021" name="Microb. Physiol.">
        <title>Proteogenomic Insights into the Physiology of Marine, Sulfate-Reducing, Filamentous Desulfonema limicola and Desulfonema magnum.</title>
        <authorList>
            <person name="Schnaars V."/>
            <person name="Wohlbrand L."/>
            <person name="Scheve S."/>
            <person name="Hinrichs C."/>
            <person name="Reinhardt R."/>
            <person name="Rabus R."/>
        </authorList>
    </citation>
    <scope>NUCLEOTIDE SEQUENCE</scope>
    <source>
        <strain evidence="1">4be13</strain>
    </source>
</reference>
<protein>
    <submittedName>
        <fullName evidence="1">Uncharacterized protein</fullName>
    </submittedName>
</protein>
<organism evidence="1 2">
    <name type="scientific">Desulfonema magnum</name>
    <dbReference type="NCBI Taxonomy" id="45655"/>
    <lineage>
        <taxon>Bacteria</taxon>
        <taxon>Pseudomonadati</taxon>
        <taxon>Thermodesulfobacteriota</taxon>
        <taxon>Desulfobacteria</taxon>
        <taxon>Desulfobacterales</taxon>
        <taxon>Desulfococcaceae</taxon>
        <taxon>Desulfonema</taxon>
    </lineage>
</organism>
<dbReference type="KEGG" id="dmm:dnm_059670"/>
<accession>A0A975GRD0</accession>
<evidence type="ECO:0000313" key="2">
    <source>
        <dbReference type="Proteomes" id="UP000663722"/>
    </source>
</evidence>
<dbReference type="EMBL" id="CP061800">
    <property type="protein sequence ID" value="QTA89908.1"/>
    <property type="molecule type" value="Genomic_DNA"/>
</dbReference>
<dbReference type="Proteomes" id="UP000663722">
    <property type="component" value="Chromosome"/>
</dbReference>
<keyword evidence="2" id="KW-1185">Reference proteome</keyword>
<gene>
    <name evidence="1" type="ORF">dnm_059670</name>
</gene>
<proteinExistence type="predicted"/>
<evidence type="ECO:0000313" key="1">
    <source>
        <dbReference type="EMBL" id="QTA89908.1"/>
    </source>
</evidence>
<name>A0A975GRD0_9BACT</name>